<evidence type="ECO:0008006" key="3">
    <source>
        <dbReference type="Google" id="ProtNLM"/>
    </source>
</evidence>
<dbReference type="AlphaFoldDB" id="A0AAW4DND8"/>
<dbReference type="SUPFAM" id="SSF51197">
    <property type="entry name" value="Clavaminate synthase-like"/>
    <property type="match status" value="1"/>
</dbReference>
<dbReference type="Pfam" id="PF04074">
    <property type="entry name" value="DUF386"/>
    <property type="match status" value="1"/>
</dbReference>
<dbReference type="GO" id="GO:0005829">
    <property type="term" value="C:cytosol"/>
    <property type="evidence" value="ECO:0007669"/>
    <property type="project" value="TreeGrafter"/>
</dbReference>
<sequence>MIFANIDDKTTSFICQNKYLAKAFKWLKDTDLTAIKPGKYDISDGIFVKIQEYNTKDESNGRFENHEAHLDFHYLISGKEMTRVTRPYGLEETDNALNTPDDVAHYKRFDGSATQIDLHPGDYIILFPEDAHEACLDLDNYAVPCKKAVIKVPVSLLLN</sequence>
<protein>
    <recommendedName>
        <fullName evidence="3">YhcH/YjgK/YiaL family protein</fullName>
    </recommendedName>
</protein>
<accession>A0AAW4DND8</accession>
<name>A0AAW4DND8_9LACO</name>
<comment type="caution">
    <text evidence="1">The sequence shown here is derived from an EMBL/GenBank/DDBJ whole genome shotgun (WGS) entry which is preliminary data.</text>
</comment>
<dbReference type="Proteomes" id="UP001194414">
    <property type="component" value="Unassembled WGS sequence"/>
</dbReference>
<dbReference type="NCBIfam" id="TIGR00022">
    <property type="entry name" value="YhcH/YjgK/YiaL family protein"/>
    <property type="match status" value="1"/>
</dbReference>
<reference evidence="1" key="1">
    <citation type="submission" date="2020-07" db="EMBL/GenBank/DDBJ databases">
        <title>Comparative genomics analyses of Lactobacillus crispatus isolated from different ecological niches.</title>
        <authorList>
            <person name="Mancino W."/>
            <person name="Mancabelli L."/>
            <person name="Lugli G.A."/>
            <person name="Milani C."/>
            <person name="Viappiani A."/>
            <person name="Anzalone R."/>
            <person name="Longhi G."/>
            <person name="Ventura M."/>
            <person name="Turroni F."/>
        </authorList>
    </citation>
    <scope>NUCLEOTIDE SEQUENCE</scope>
    <source>
        <strain evidence="1">LB65</strain>
    </source>
</reference>
<gene>
    <name evidence="1" type="ORF">HYQ56_1437</name>
</gene>
<evidence type="ECO:0000313" key="1">
    <source>
        <dbReference type="EMBL" id="MBI1708453.1"/>
    </source>
</evidence>
<dbReference type="RefSeq" id="WP_198566650.1">
    <property type="nucleotide sequence ID" value="NZ_JACCPP010000023.1"/>
</dbReference>
<dbReference type="InterPro" id="IPR004375">
    <property type="entry name" value="NanQ/TabA/YiaL"/>
</dbReference>
<dbReference type="PANTHER" id="PTHR34986:SF1">
    <property type="entry name" value="PROTEIN YIAL"/>
    <property type="match status" value="1"/>
</dbReference>
<proteinExistence type="predicted"/>
<dbReference type="InterPro" id="IPR037012">
    <property type="entry name" value="NanQ/TabA/YiaL_sf"/>
</dbReference>
<dbReference type="PANTHER" id="PTHR34986">
    <property type="entry name" value="EVOLVED BETA-GALACTOSIDASE SUBUNIT BETA"/>
    <property type="match status" value="1"/>
</dbReference>
<organism evidence="1 2">
    <name type="scientific">Lactobacillus crispatus</name>
    <dbReference type="NCBI Taxonomy" id="47770"/>
    <lineage>
        <taxon>Bacteria</taxon>
        <taxon>Bacillati</taxon>
        <taxon>Bacillota</taxon>
        <taxon>Bacilli</taxon>
        <taxon>Lactobacillales</taxon>
        <taxon>Lactobacillaceae</taxon>
        <taxon>Lactobacillus</taxon>
    </lineage>
</organism>
<dbReference type="Gene3D" id="2.60.120.370">
    <property type="entry name" value="YhcH/YjgK/YiaL"/>
    <property type="match status" value="1"/>
</dbReference>
<evidence type="ECO:0000313" key="2">
    <source>
        <dbReference type="Proteomes" id="UP001194414"/>
    </source>
</evidence>
<dbReference type="EMBL" id="JACCPP010000023">
    <property type="protein sequence ID" value="MBI1708453.1"/>
    <property type="molecule type" value="Genomic_DNA"/>
</dbReference>